<dbReference type="Proteomes" id="UP000244173">
    <property type="component" value="Chromosome"/>
</dbReference>
<dbReference type="PANTHER" id="PTHR44591">
    <property type="entry name" value="STRESS RESPONSE REGULATOR PROTEIN 1"/>
    <property type="match status" value="1"/>
</dbReference>
<feature type="modified residue" description="4-aspartylphosphate" evidence="2">
    <location>
        <position position="86"/>
    </location>
</feature>
<dbReference type="OrthoDB" id="7298659at2"/>
<proteinExistence type="predicted"/>
<dbReference type="PROSITE" id="PS50110">
    <property type="entry name" value="RESPONSE_REGULATORY"/>
    <property type="match status" value="1"/>
</dbReference>
<evidence type="ECO:0000256" key="2">
    <source>
        <dbReference type="PROSITE-ProRule" id="PRU00169"/>
    </source>
</evidence>
<dbReference type="Pfam" id="PF00072">
    <property type="entry name" value="Response_reg"/>
    <property type="match status" value="1"/>
</dbReference>
<dbReference type="KEGG" id="maer:DAI18_05700"/>
<dbReference type="InterPro" id="IPR001789">
    <property type="entry name" value="Sig_transdc_resp-reg_receiver"/>
</dbReference>
<dbReference type="GO" id="GO:0000160">
    <property type="term" value="P:phosphorelay signal transduction system"/>
    <property type="evidence" value="ECO:0007669"/>
    <property type="project" value="InterPro"/>
</dbReference>
<evidence type="ECO:0000313" key="5">
    <source>
        <dbReference type="Proteomes" id="UP000244173"/>
    </source>
</evidence>
<dbReference type="PANTHER" id="PTHR44591:SF3">
    <property type="entry name" value="RESPONSE REGULATORY DOMAIN-CONTAINING PROTEIN"/>
    <property type="match status" value="1"/>
</dbReference>
<dbReference type="AlphaFoldDB" id="A0A2S0P8B2"/>
<gene>
    <name evidence="4" type="ORF">DAI18_05700</name>
</gene>
<keyword evidence="5" id="KW-1185">Reference proteome</keyword>
<dbReference type="RefSeq" id="WP_028498570.1">
    <property type="nucleotide sequence ID" value="NZ_CP028519.1"/>
</dbReference>
<evidence type="ECO:0000259" key="3">
    <source>
        <dbReference type="PROSITE" id="PS50110"/>
    </source>
</evidence>
<accession>A0A2S0P8B2</accession>
<organism evidence="4 5">
    <name type="scientific">Microvirgula aerodenitrificans</name>
    <dbReference type="NCBI Taxonomy" id="57480"/>
    <lineage>
        <taxon>Bacteria</taxon>
        <taxon>Pseudomonadati</taxon>
        <taxon>Pseudomonadota</taxon>
        <taxon>Betaproteobacteria</taxon>
        <taxon>Neisseriales</taxon>
        <taxon>Aquaspirillaceae</taxon>
        <taxon>Microvirgula</taxon>
    </lineage>
</organism>
<dbReference type="SUPFAM" id="SSF48452">
    <property type="entry name" value="TPR-like"/>
    <property type="match status" value="2"/>
</dbReference>
<dbReference type="Pfam" id="PF13432">
    <property type="entry name" value="TPR_16"/>
    <property type="match status" value="1"/>
</dbReference>
<dbReference type="Gene3D" id="1.25.40.10">
    <property type="entry name" value="Tetratricopeptide repeat domain"/>
    <property type="match status" value="2"/>
</dbReference>
<protein>
    <submittedName>
        <fullName evidence="4">Response regulator</fullName>
    </submittedName>
</protein>
<feature type="domain" description="Response regulatory" evidence="3">
    <location>
        <begin position="36"/>
        <end position="155"/>
    </location>
</feature>
<dbReference type="SMART" id="SM00448">
    <property type="entry name" value="REC"/>
    <property type="match status" value="1"/>
</dbReference>
<dbReference type="InterPro" id="IPR011990">
    <property type="entry name" value="TPR-like_helical_dom_sf"/>
</dbReference>
<dbReference type="SUPFAM" id="SSF52172">
    <property type="entry name" value="CheY-like"/>
    <property type="match status" value="1"/>
</dbReference>
<evidence type="ECO:0000313" key="4">
    <source>
        <dbReference type="EMBL" id="AVY93596.1"/>
    </source>
</evidence>
<dbReference type="CDD" id="cd17589">
    <property type="entry name" value="REC_TPR"/>
    <property type="match status" value="1"/>
</dbReference>
<keyword evidence="1 2" id="KW-0597">Phosphoprotein</keyword>
<dbReference type="InterPro" id="IPR019734">
    <property type="entry name" value="TPR_rpt"/>
</dbReference>
<evidence type="ECO:0000256" key="1">
    <source>
        <dbReference type="ARBA" id="ARBA00022553"/>
    </source>
</evidence>
<name>A0A2S0P8B2_9NEIS</name>
<dbReference type="Gene3D" id="3.40.50.2300">
    <property type="match status" value="1"/>
</dbReference>
<dbReference type="InterPro" id="IPR050595">
    <property type="entry name" value="Bact_response_regulator"/>
</dbReference>
<reference evidence="4 5" key="1">
    <citation type="submission" date="2018-04" db="EMBL/GenBank/DDBJ databases">
        <title>Denitrifier Microvirgula.</title>
        <authorList>
            <person name="Anderson E."/>
            <person name="Jang J."/>
            <person name="Ishii S."/>
        </authorList>
    </citation>
    <scope>NUCLEOTIDE SEQUENCE [LARGE SCALE GENOMIC DNA]</scope>
    <source>
        <strain evidence="4 5">BE2.4</strain>
    </source>
</reference>
<dbReference type="EMBL" id="CP028519">
    <property type="protein sequence ID" value="AVY93596.1"/>
    <property type="molecule type" value="Genomic_DNA"/>
</dbReference>
<dbReference type="SMART" id="SM00028">
    <property type="entry name" value="TPR"/>
    <property type="match status" value="3"/>
</dbReference>
<dbReference type="InterPro" id="IPR011006">
    <property type="entry name" value="CheY-like_superfamily"/>
</dbReference>
<dbReference type="STRING" id="1122240.GCA_000620105_01195"/>
<sequence>MTDDKPNRNNASYQSISSVKAAKIAPRDDNLYAKKLFLIIDNVPEMQRAVSMTLSTFGANKVEYATRISDAFNKLGRFDFDVVLCDYDLGNGYDGLHLLEEIRERNLIKQSCVFMIVTAEARIERVVSAAELSPDAYLLKPFTGEQLRVRLERAMRRRDALRVVDQSIMKDEYLSAISECDKRIAARDEFLLDFMKLKGSLELKIGDYLGAQSLYRDVLKIKALPWAKLGLGKTLVSTRQYDQARELFEEVLEENSRVMEAYDWLARIYEAKHDTANAKNTLATATDLSPVVVRRQKKLGEAAMQDGDFATAQQAFTRTIDLAKYSTYRCPEDYAALARAQLASNDGKAAQQTVANLRREFRNDPVANWVSTVVESEVATQAGQPHRGRELLDDAIEKYRDLSPMLNENARLELVHACYKSGREDAAVHVVQQMVKNNHDDELLLERIEQVFNQVGRPEAGKQLIAENVQSVVDLNNEAVRLAQSGEIEEAVALFNKAVDELPSNSQIMLNAVNAILAFVHRKGWHESHVARAHELLERARRADPANVKFQRLLVAYRNLIEKHGKTQWML</sequence>